<reference evidence="1" key="1">
    <citation type="journal article" date="2021" name="PeerJ">
        <title>Extensive microbial diversity within the chicken gut microbiome revealed by metagenomics and culture.</title>
        <authorList>
            <person name="Gilroy R."/>
            <person name="Ravi A."/>
            <person name="Getino M."/>
            <person name="Pursley I."/>
            <person name="Horton D.L."/>
            <person name="Alikhan N.F."/>
            <person name="Baker D."/>
            <person name="Gharbi K."/>
            <person name="Hall N."/>
            <person name="Watson M."/>
            <person name="Adriaenssens E.M."/>
            <person name="Foster-Nyarko E."/>
            <person name="Jarju S."/>
            <person name="Secka A."/>
            <person name="Antonio M."/>
            <person name="Oren A."/>
            <person name="Chaudhuri R.R."/>
            <person name="La Ragione R."/>
            <person name="Hildebrand F."/>
            <person name="Pallen M.J."/>
        </authorList>
    </citation>
    <scope>NUCLEOTIDE SEQUENCE</scope>
    <source>
        <strain evidence="1">CHK179-7159</strain>
    </source>
</reference>
<proteinExistence type="predicted"/>
<reference evidence="1" key="2">
    <citation type="submission" date="2021-04" db="EMBL/GenBank/DDBJ databases">
        <authorList>
            <person name="Gilroy R."/>
        </authorList>
    </citation>
    <scope>NUCLEOTIDE SEQUENCE</scope>
    <source>
        <strain evidence="1">CHK179-7159</strain>
    </source>
</reference>
<organism evidence="1 2">
    <name type="scientific">Candidatus Eisenbergiella merdipullorum</name>
    <dbReference type="NCBI Taxonomy" id="2838553"/>
    <lineage>
        <taxon>Bacteria</taxon>
        <taxon>Bacillati</taxon>
        <taxon>Bacillota</taxon>
        <taxon>Clostridia</taxon>
        <taxon>Lachnospirales</taxon>
        <taxon>Lachnospiraceae</taxon>
        <taxon>Eisenbergiella</taxon>
    </lineage>
</organism>
<evidence type="ECO:0000313" key="1">
    <source>
        <dbReference type="EMBL" id="HJA91821.1"/>
    </source>
</evidence>
<gene>
    <name evidence="1" type="ORF">H9717_01670</name>
</gene>
<dbReference type="AlphaFoldDB" id="A0A9D2I222"/>
<protein>
    <submittedName>
        <fullName evidence="1">Uncharacterized protein</fullName>
    </submittedName>
</protein>
<name>A0A9D2I222_9FIRM</name>
<evidence type="ECO:0000313" key="2">
    <source>
        <dbReference type="Proteomes" id="UP000886858"/>
    </source>
</evidence>
<dbReference type="Proteomes" id="UP000886858">
    <property type="component" value="Unassembled WGS sequence"/>
</dbReference>
<comment type="caution">
    <text evidence="1">The sequence shown here is derived from an EMBL/GenBank/DDBJ whole genome shotgun (WGS) entry which is preliminary data.</text>
</comment>
<accession>A0A9D2I222</accession>
<sequence length="58" mass="6548">MQRKYGLIQHRSRYQDIRSVDCEEALGRITIHGIGNRMIALGQNGFSVCKDQASSPLK</sequence>
<dbReference type="EMBL" id="DWYY01000022">
    <property type="protein sequence ID" value="HJA91821.1"/>
    <property type="molecule type" value="Genomic_DNA"/>
</dbReference>